<name>A0A9Q8L9N1_PASFU</name>
<evidence type="ECO:0000256" key="4">
    <source>
        <dbReference type="ARBA" id="ARBA00023136"/>
    </source>
</evidence>
<keyword evidence="9" id="KW-1185">Reference proteome</keyword>
<feature type="transmembrane region" description="Helical" evidence="6">
    <location>
        <begin position="74"/>
        <end position="98"/>
    </location>
</feature>
<keyword evidence="4 6" id="KW-0472">Membrane</keyword>
<reference evidence="8" key="1">
    <citation type="submission" date="2021-12" db="EMBL/GenBank/DDBJ databases">
        <authorList>
            <person name="Zaccaron A."/>
            <person name="Stergiopoulos I."/>
        </authorList>
    </citation>
    <scope>NUCLEOTIDE SEQUENCE</scope>
    <source>
        <strain evidence="8">Race5_Kim</strain>
    </source>
</reference>
<evidence type="ECO:0000256" key="3">
    <source>
        <dbReference type="ARBA" id="ARBA00022989"/>
    </source>
</evidence>
<dbReference type="KEGG" id="ffu:CLAFUR5_02786"/>
<dbReference type="OrthoDB" id="4525788at2759"/>
<evidence type="ECO:0000313" key="8">
    <source>
        <dbReference type="EMBL" id="UJO13369.1"/>
    </source>
</evidence>
<dbReference type="InterPro" id="IPR049326">
    <property type="entry name" value="Rhodopsin_dom_fungi"/>
</dbReference>
<dbReference type="GeneID" id="71982664"/>
<sequence length="115" mass="12986">MQSQTESAEPRFSTMSTAQLDISFSLSTTMEMTIYLRNAIFGAGLIATGCGIARSYYLWKLQHTYDTTWTGYELFAWSIVECQMAIICACAPSLRVFLRRYLADTIKRMTGSVSH</sequence>
<evidence type="ECO:0000256" key="6">
    <source>
        <dbReference type="SAM" id="Phobius"/>
    </source>
</evidence>
<feature type="transmembrane region" description="Helical" evidence="6">
    <location>
        <begin position="39"/>
        <end position="59"/>
    </location>
</feature>
<comment type="subcellular location">
    <subcellularLocation>
        <location evidence="1">Membrane</location>
        <topology evidence="1">Multi-pass membrane protein</topology>
    </subcellularLocation>
</comment>
<dbReference type="EMBL" id="CP090164">
    <property type="protein sequence ID" value="UJO13369.1"/>
    <property type="molecule type" value="Genomic_DNA"/>
</dbReference>
<reference evidence="8" key="2">
    <citation type="journal article" date="2022" name="Microb. Genom.">
        <title>A chromosome-scale genome assembly of the tomato pathogen Cladosporium fulvum reveals a compartmentalized genome architecture and the presence of a dispensable chromosome.</title>
        <authorList>
            <person name="Zaccaron A.Z."/>
            <person name="Chen L.H."/>
            <person name="Samaras A."/>
            <person name="Stergiopoulos I."/>
        </authorList>
    </citation>
    <scope>NUCLEOTIDE SEQUENCE</scope>
    <source>
        <strain evidence="8">Race5_Kim</strain>
    </source>
</reference>
<evidence type="ECO:0000313" key="9">
    <source>
        <dbReference type="Proteomes" id="UP000756132"/>
    </source>
</evidence>
<dbReference type="InterPro" id="IPR052337">
    <property type="entry name" value="SAT4-like"/>
</dbReference>
<dbReference type="Proteomes" id="UP000756132">
    <property type="component" value="Chromosome 2"/>
</dbReference>
<evidence type="ECO:0000256" key="2">
    <source>
        <dbReference type="ARBA" id="ARBA00022692"/>
    </source>
</evidence>
<keyword evidence="2 6" id="KW-0812">Transmembrane</keyword>
<protein>
    <recommendedName>
        <fullName evidence="7">Rhodopsin domain-containing protein</fullName>
    </recommendedName>
</protein>
<organism evidence="8 9">
    <name type="scientific">Passalora fulva</name>
    <name type="common">Tomato leaf mold</name>
    <name type="synonym">Cladosporium fulvum</name>
    <dbReference type="NCBI Taxonomy" id="5499"/>
    <lineage>
        <taxon>Eukaryota</taxon>
        <taxon>Fungi</taxon>
        <taxon>Dikarya</taxon>
        <taxon>Ascomycota</taxon>
        <taxon>Pezizomycotina</taxon>
        <taxon>Dothideomycetes</taxon>
        <taxon>Dothideomycetidae</taxon>
        <taxon>Mycosphaerellales</taxon>
        <taxon>Mycosphaerellaceae</taxon>
        <taxon>Fulvia</taxon>
    </lineage>
</organism>
<dbReference type="PANTHER" id="PTHR33048">
    <property type="entry name" value="PTH11-LIKE INTEGRAL MEMBRANE PROTEIN (AFU_ORTHOLOGUE AFUA_5G11245)"/>
    <property type="match status" value="1"/>
</dbReference>
<keyword evidence="3 6" id="KW-1133">Transmembrane helix</keyword>
<evidence type="ECO:0000256" key="5">
    <source>
        <dbReference type="ARBA" id="ARBA00038359"/>
    </source>
</evidence>
<evidence type="ECO:0000256" key="1">
    <source>
        <dbReference type="ARBA" id="ARBA00004141"/>
    </source>
</evidence>
<comment type="similarity">
    <text evidence="5">Belongs to the SAT4 family.</text>
</comment>
<dbReference type="PANTHER" id="PTHR33048:SF129">
    <property type="entry name" value="INTEGRAL MEMBRANE PROTEIN-RELATED"/>
    <property type="match status" value="1"/>
</dbReference>
<dbReference type="GO" id="GO:0016020">
    <property type="term" value="C:membrane"/>
    <property type="evidence" value="ECO:0007669"/>
    <property type="project" value="UniProtKB-SubCell"/>
</dbReference>
<accession>A0A9Q8L9N1</accession>
<dbReference type="Pfam" id="PF20684">
    <property type="entry name" value="Fung_rhodopsin"/>
    <property type="match status" value="1"/>
</dbReference>
<proteinExistence type="inferred from homology"/>
<dbReference type="AlphaFoldDB" id="A0A9Q8L9N1"/>
<dbReference type="RefSeq" id="XP_047757735.1">
    <property type="nucleotide sequence ID" value="XM_047901934.1"/>
</dbReference>
<gene>
    <name evidence="8" type="ORF">CLAFUR5_02786</name>
</gene>
<evidence type="ECO:0000259" key="7">
    <source>
        <dbReference type="Pfam" id="PF20684"/>
    </source>
</evidence>
<feature type="domain" description="Rhodopsin" evidence="7">
    <location>
        <begin position="39"/>
        <end position="100"/>
    </location>
</feature>